<feature type="compositionally biased region" description="Polar residues" evidence="1">
    <location>
        <begin position="18"/>
        <end position="29"/>
    </location>
</feature>
<dbReference type="AlphaFoldDB" id="A0A6A6SB01"/>
<feature type="region of interest" description="Disordered" evidence="1">
    <location>
        <begin position="18"/>
        <end position="38"/>
    </location>
</feature>
<organism evidence="2 3">
    <name type="scientific">Massarina eburnea CBS 473.64</name>
    <dbReference type="NCBI Taxonomy" id="1395130"/>
    <lineage>
        <taxon>Eukaryota</taxon>
        <taxon>Fungi</taxon>
        <taxon>Dikarya</taxon>
        <taxon>Ascomycota</taxon>
        <taxon>Pezizomycotina</taxon>
        <taxon>Dothideomycetes</taxon>
        <taxon>Pleosporomycetidae</taxon>
        <taxon>Pleosporales</taxon>
        <taxon>Massarineae</taxon>
        <taxon>Massarinaceae</taxon>
        <taxon>Massarina</taxon>
    </lineage>
</organism>
<feature type="region of interest" description="Disordered" evidence="1">
    <location>
        <begin position="167"/>
        <end position="195"/>
    </location>
</feature>
<keyword evidence="3" id="KW-1185">Reference proteome</keyword>
<sequence length="195" mass="22076">MKLLRVLSSILKRPKEAWNTNRNSASHGSNRALKGSFIPEGFGRTKEGTRGKPVSNKCQVSKPYMPRTCRRLLPESGAHRQHANFREAIFGGNEARKLDRPKMQPATPTTRRLKTLCPHQPVSDCPLPRQQIAPRAAVDPGQIWRSRLESRHLRPWLVHSSLESKAGYGGCDTVEYPKDDNLVDFNYGPKLQDRD</sequence>
<reference evidence="2" key="1">
    <citation type="journal article" date="2020" name="Stud. Mycol.">
        <title>101 Dothideomycetes genomes: a test case for predicting lifestyles and emergence of pathogens.</title>
        <authorList>
            <person name="Haridas S."/>
            <person name="Albert R."/>
            <person name="Binder M."/>
            <person name="Bloem J."/>
            <person name="Labutti K."/>
            <person name="Salamov A."/>
            <person name="Andreopoulos B."/>
            <person name="Baker S."/>
            <person name="Barry K."/>
            <person name="Bills G."/>
            <person name="Bluhm B."/>
            <person name="Cannon C."/>
            <person name="Castanera R."/>
            <person name="Culley D."/>
            <person name="Daum C."/>
            <person name="Ezra D."/>
            <person name="Gonzalez J."/>
            <person name="Henrissat B."/>
            <person name="Kuo A."/>
            <person name="Liang C."/>
            <person name="Lipzen A."/>
            <person name="Lutzoni F."/>
            <person name="Magnuson J."/>
            <person name="Mondo S."/>
            <person name="Nolan M."/>
            <person name="Ohm R."/>
            <person name="Pangilinan J."/>
            <person name="Park H.-J."/>
            <person name="Ramirez L."/>
            <person name="Alfaro M."/>
            <person name="Sun H."/>
            <person name="Tritt A."/>
            <person name="Yoshinaga Y."/>
            <person name="Zwiers L.-H."/>
            <person name="Turgeon B."/>
            <person name="Goodwin S."/>
            <person name="Spatafora J."/>
            <person name="Crous P."/>
            <person name="Grigoriev I."/>
        </authorList>
    </citation>
    <scope>NUCLEOTIDE SEQUENCE</scope>
    <source>
        <strain evidence="2">CBS 473.64</strain>
    </source>
</reference>
<dbReference type="EMBL" id="MU006778">
    <property type="protein sequence ID" value="KAF2644965.1"/>
    <property type="molecule type" value="Genomic_DNA"/>
</dbReference>
<gene>
    <name evidence="2" type="ORF">P280DRAFT_514424</name>
</gene>
<dbReference type="Proteomes" id="UP000799753">
    <property type="component" value="Unassembled WGS sequence"/>
</dbReference>
<name>A0A6A6SB01_9PLEO</name>
<protein>
    <submittedName>
        <fullName evidence="2">Uncharacterized protein</fullName>
    </submittedName>
</protein>
<accession>A0A6A6SB01</accession>
<evidence type="ECO:0000313" key="3">
    <source>
        <dbReference type="Proteomes" id="UP000799753"/>
    </source>
</evidence>
<proteinExistence type="predicted"/>
<evidence type="ECO:0000313" key="2">
    <source>
        <dbReference type="EMBL" id="KAF2644965.1"/>
    </source>
</evidence>
<evidence type="ECO:0000256" key="1">
    <source>
        <dbReference type="SAM" id="MobiDB-lite"/>
    </source>
</evidence>